<comment type="caution">
    <text evidence="2">The sequence shown here is derived from an EMBL/GenBank/DDBJ whole genome shotgun (WGS) entry which is preliminary data.</text>
</comment>
<accession>A0A074S0V5</accession>
<evidence type="ECO:0000313" key="3">
    <source>
        <dbReference type="Proteomes" id="UP000027456"/>
    </source>
</evidence>
<keyword evidence="3" id="KW-1185">Reference proteome</keyword>
<protein>
    <submittedName>
        <fullName evidence="2">Uncharacterized protein</fullName>
    </submittedName>
</protein>
<feature type="region of interest" description="Disordered" evidence="1">
    <location>
        <begin position="27"/>
        <end position="61"/>
    </location>
</feature>
<dbReference type="HOGENOM" id="CLU_1086455_0_0_1"/>
<dbReference type="EMBL" id="AZST01000187">
    <property type="protein sequence ID" value="KEP51190.1"/>
    <property type="molecule type" value="Genomic_DNA"/>
</dbReference>
<name>A0A074S0V5_9AGAM</name>
<dbReference type="OrthoDB" id="3259217at2759"/>
<organism evidence="2 3">
    <name type="scientific">Rhizoctonia solani 123E</name>
    <dbReference type="NCBI Taxonomy" id="1423351"/>
    <lineage>
        <taxon>Eukaryota</taxon>
        <taxon>Fungi</taxon>
        <taxon>Dikarya</taxon>
        <taxon>Basidiomycota</taxon>
        <taxon>Agaricomycotina</taxon>
        <taxon>Agaricomycetes</taxon>
        <taxon>Cantharellales</taxon>
        <taxon>Ceratobasidiaceae</taxon>
        <taxon>Rhizoctonia</taxon>
    </lineage>
</organism>
<evidence type="ECO:0000256" key="1">
    <source>
        <dbReference type="SAM" id="MobiDB-lite"/>
    </source>
</evidence>
<dbReference type="AlphaFoldDB" id="A0A074S0V5"/>
<dbReference type="Proteomes" id="UP000027456">
    <property type="component" value="Unassembled WGS sequence"/>
</dbReference>
<sequence length="256" mass="28118">MVPFVTSEPPHGLERVVDQPSEDFMNLKDPFASPTKAGFPLPPSPPRVTHRRRPRRRASEPLQLKRFGSFAVLAEDVKERQAGAEEDQHTQFLEELVRHAWFSAGRTDSDSLRNNGHQCGGPPSTPIQIEEDVFTAAPAGWSRGSITVDTTTPFISSCDASTPGTPISLGFSTPTRLSGAPYVVSTILAFIGSISVLAPTKGIHISIRIYSTFFTRKLGFRFIICITAANTHSRIIEAIFTTKCTRASTRQDPMLH</sequence>
<evidence type="ECO:0000313" key="2">
    <source>
        <dbReference type="EMBL" id="KEP51190.1"/>
    </source>
</evidence>
<reference evidence="2 3" key="1">
    <citation type="submission" date="2013-12" db="EMBL/GenBank/DDBJ databases">
        <authorList>
            <person name="Cubeta M."/>
            <person name="Pakala S."/>
            <person name="Fedorova N."/>
            <person name="Thomas E."/>
            <person name="Dean R."/>
            <person name="Jabaji S."/>
            <person name="Neate S."/>
            <person name="Toda T."/>
            <person name="Tavantzis S."/>
            <person name="Vilgalys R."/>
            <person name="Bharathan N."/>
            <person name="Pakala S."/>
            <person name="Losada L.S."/>
            <person name="Zafar N."/>
            <person name="Nierman W."/>
        </authorList>
    </citation>
    <scope>NUCLEOTIDE SEQUENCE [LARGE SCALE GENOMIC DNA]</scope>
    <source>
        <strain evidence="2 3">123E</strain>
    </source>
</reference>
<proteinExistence type="predicted"/>
<gene>
    <name evidence="2" type="ORF">V565_066030</name>
</gene>